<keyword evidence="8 10" id="KW-1133">Transmembrane helix</keyword>
<accession>A0A150X3P6</accession>
<keyword evidence="12" id="KW-1185">Reference proteome</keyword>
<dbReference type="PANTHER" id="PTHR36122">
    <property type="entry name" value="NICOTINAMIDE RIBOSIDE TRANSPORTER PNUC"/>
    <property type="match status" value="1"/>
</dbReference>
<sequence>MIEEFLTQLTWLQGLGTLFGIVQVVLARQNNVHTYLFGIASILISMWVLYQSALYADILLNMYYLVMSVYGWVYWKFGKQKTETPISSVNKNEFLKANGIVLACFLLMSYWLTFHTDSDVPIWDAVVVAFAWAGMWLMAKRKIENWIYLNISNIISIPLMVYKELYIYAGMTVFLFIMGTSGYLKWRKLMKNERELTYATA</sequence>
<organism evidence="11 12">
    <name type="scientific">Roseivirga spongicola</name>
    <dbReference type="NCBI Taxonomy" id="333140"/>
    <lineage>
        <taxon>Bacteria</taxon>
        <taxon>Pseudomonadati</taxon>
        <taxon>Bacteroidota</taxon>
        <taxon>Cytophagia</taxon>
        <taxon>Cytophagales</taxon>
        <taxon>Roseivirgaceae</taxon>
        <taxon>Roseivirga</taxon>
    </lineage>
</organism>
<feature type="transmembrane region" description="Helical" evidence="10">
    <location>
        <begin position="95"/>
        <end position="114"/>
    </location>
</feature>
<evidence type="ECO:0000313" key="11">
    <source>
        <dbReference type="EMBL" id="KYG73327.1"/>
    </source>
</evidence>
<protein>
    <recommendedName>
        <fullName evidence="4">Nicotinamide riboside transporter PnuC</fullName>
    </recommendedName>
</protein>
<gene>
    <name evidence="11" type="ORF">AWW68_11505</name>
</gene>
<evidence type="ECO:0000256" key="8">
    <source>
        <dbReference type="ARBA" id="ARBA00022989"/>
    </source>
</evidence>
<dbReference type="STRING" id="333140.AWW68_11505"/>
<evidence type="ECO:0000256" key="1">
    <source>
        <dbReference type="ARBA" id="ARBA00002672"/>
    </source>
</evidence>
<dbReference type="InterPro" id="IPR006419">
    <property type="entry name" value="NMN_transpt_PnuC"/>
</dbReference>
<feature type="transmembrane region" description="Helical" evidence="10">
    <location>
        <begin position="168"/>
        <end position="186"/>
    </location>
</feature>
<comment type="function">
    <text evidence="1">Required for nicotinamide riboside transport across the inner membrane.</text>
</comment>
<evidence type="ECO:0000313" key="12">
    <source>
        <dbReference type="Proteomes" id="UP000075606"/>
    </source>
</evidence>
<keyword evidence="7 10" id="KW-0812">Transmembrane</keyword>
<feature type="transmembrane region" description="Helical" evidence="10">
    <location>
        <begin position="120"/>
        <end position="139"/>
    </location>
</feature>
<comment type="subcellular location">
    <subcellularLocation>
        <location evidence="2">Cell membrane</location>
        <topology evidence="2">Multi-pass membrane protein</topology>
    </subcellularLocation>
</comment>
<dbReference type="OrthoDB" id="9791248at2"/>
<dbReference type="AlphaFoldDB" id="A0A150X3P6"/>
<evidence type="ECO:0000256" key="4">
    <source>
        <dbReference type="ARBA" id="ARBA00017522"/>
    </source>
</evidence>
<evidence type="ECO:0000256" key="5">
    <source>
        <dbReference type="ARBA" id="ARBA00022448"/>
    </source>
</evidence>
<keyword evidence="6" id="KW-1003">Cell membrane</keyword>
<feature type="transmembrane region" description="Helical" evidence="10">
    <location>
        <begin position="6"/>
        <end position="27"/>
    </location>
</feature>
<keyword evidence="5" id="KW-0813">Transport</keyword>
<feature type="transmembrane region" description="Helical" evidence="10">
    <location>
        <begin position="146"/>
        <end position="162"/>
    </location>
</feature>
<evidence type="ECO:0000256" key="10">
    <source>
        <dbReference type="SAM" id="Phobius"/>
    </source>
</evidence>
<evidence type="ECO:0000256" key="6">
    <source>
        <dbReference type="ARBA" id="ARBA00022475"/>
    </source>
</evidence>
<dbReference type="PANTHER" id="PTHR36122:SF2">
    <property type="entry name" value="NICOTINAMIDE RIBOSIDE TRANSPORTER PNUC"/>
    <property type="match status" value="1"/>
</dbReference>
<dbReference type="RefSeq" id="WP_068221523.1">
    <property type="nucleotide sequence ID" value="NZ_CP139724.1"/>
</dbReference>
<dbReference type="Proteomes" id="UP000075606">
    <property type="component" value="Unassembled WGS sequence"/>
</dbReference>
<comment type="caution">
    <text evidence="11">The sequence shown here is derived from an EMBL/GenBank/DDBJ whole genome shotgun (WGS) entry which is preliminary data.</text>
</comment>
<dbReference type="NCBIfam" id="TIGR01528">
    <property type="entry name" value="NMN_trans_PnuC"/>
    <property type="match status" value="1"/>
</dbReference>
<dbReference type="GO" id="GO:0005886">
    <property type="term" value="C:plasma membrane"/>
    <property type="evidence" value="ECO:0007669"/>
    <property type="project" value="UniProtKB-SubCell"/>
</dbReference>
<reference evidence="11 12" key="1">
    <citation type="submission" date="2016-01" db="EMBL/GenBank/DDBJ databases">
        <title>Genome sequencing of Roseivirga spongicola UST030701-084.</title>
        <authorList>
            <person name="Selvaratnam C."/>
            <person name="Thevarajoo S."/>
            <person name="Goh K.M."/>
            <person name="Ee R."/>
            <person name="Chan K.-G."/>
            <person name="Chong C.S."/>
        </authorList>
    </citation>
    <scope>NUCLEOTIDE SEQUENCE [LARGE SCALE GENOMIC DNA]</scope>
    <source>
        <strain evidence="11 12">UST030701-084</strain>
    </source>
</reference>
<dbReference type="GO" id="GO:0034257">
    <property type="term" value="F:nicotinamide riboside transmembrane transporter activity"/>
    <property type="evidence" value="ECO:0007669"/>
    <property type="project" value="InterPro"/>
</dbReference>
<keyword evidence="9 10" id="KW-0472">Membrane</keyword>
<proteinExistence type="inferred from homology"/>
<name>A0A150X3P6_9BACT</name>
<evidence type="ECO:0000256" key="3">
    <source>
        <dbReference type="ARBA" id="ARBA00006669"/>
    </source>
</evidence>
<evidence type="ECO:0000256" key="9">
    <source>
        <dbReference type="ARBA" id="ARBA00023136"/>
    </source>
</evidence>
<dbReference type="Pfam" id="PF04973">
    <property type="entry name" value="NMN_transporter"/>
    <property type="match status" value="1"/>
</dbReference>
<comment type="similarity">
    <text evidence="3">Belongs to the nicotinamide ribonucleoside (NR) uptake permease (TC 4.B.1) family.</text>
</comment>
<feature type="transmembrane region" description="Helical" evidence="10">
    <location>
        <begin position="34"/>
        <end position="52"/>
    </location>
</feature>
<evidence type="ECO:0000256" key="7">
    <source>
        <dbReference type="ARBA" id="ARBA00022692"/>
    </source>
</evidence>
<dbReference type="EMBL" id="LRPC01000028">
    <property type="protein sequence ID" value="KYG73327.1"/>
    <property type="molecule type" value="Genomic_DNA"/>
</dbReference>
<feature type="transmembrane region" description="Helical" evidence="10">
    <location>
        <begin position="58"/>
        <end position="75"/>
    </location>
</feature>
<evidence type="ECO:0000256" key="2">
    <source>
        <dbReference type="ARBA" id="ARBA00004651"/>
    </source>
</evidence>